<dbReference type="EMBL" id="VVIM01001037">
    <property type="protein sequence ID" value="KAB0790602.1"/>
    <property type="molecule type" value="Genomic_DNA"/>
</dbReference>
<dbReference type="PANTHER" id="PTHR18843:SF7">
    <property type="entry name" value="LAMINA-ASSOCIATED POLYPEPTIDE 1B ISOFORM 1-RELATED"/>
    <property type="match status" value="1"/>
</dbReference>
<reference evidence="7 9" key="1">
    <citation type="journal article" date="2018" name="Elife">
        <title>Firefly genomes illuminate parallel origins of bioluminescence in beetles.</title>
        <authorList>
            <person name="Fallon T.R."/>
            <person name="Lower S.E."/>
            <person name="Chang C.H."/>
            <person name="Bessho-Uehara M."/>
            <person name="Martin G.J."/>
            <person name="Bewick A.J."/>
            <person name="Behringer M."/>
            <person name="Debat H.J."/>
            <person name="Wong I."/>
            <person name="Day J.C."/>
            <person name="Suvorov A."/>
            <person name="Silva C.J."/>
            <person name="Stanger-Hall K.F."/>
            <person name="Hall D.W."/>
            <person name="Schmitz R.J."/>
            <person name="Nelson D.R."/>
            <person name="Lewis S.M."/>
            <person name="Shigenobu S."/>
            <person name="Bybee S.M."/>
            <person name="Larracuente A.M."/>
            <person name="Oba Y."/>
            <person name="Weng J.K."/>
        </authorList>
    </citation>
    <scope>NUCLEOTIDE SEQUENCE [LARGE SCALE GENOMIC DNA]</scope>
    <source>
        <strain evidence="7">1611_PpyrPB1</strain>
        <tissue evidence="7">Whole body</tissue>
    </source>
</reference>
<organism evidence="7 9">
    <name type="scientific">Photinus pyralis</name>
    <name type="common">Common eastern firefly</name>
    <name type="synonym">Lampyris pyralis</name>
    <dbReference type="NCBI Taxonomy" id="7054"/>
    <lineage>
        <taxon>Eukaryota</taxon>
        <taxon>Metazoa</taxon>
        <taxon>Ecdysozoa</taxon>
        <taxon>Arthropoda</taxon>
        <taxon>Hexapoda</taxon>
        <taxon>Insecta</taxon>
        <taxon>Pterygota</taxon>
        <taxon>Neoptera</taxon>
        <taxon>Endopterygota</taxon>
        <taxon>Coleoptera</taxon>
        <taxon>Polyphaga</taxon>
        <taxon>Elateriformia</taxon>
        <taxon>Elateroidea</taxon>
        <taxon>Lampyridae</taxon>
        <taxon>Lampyrinae</taxon>
        <taxon>Photinus</taxon>
    </lineage>
</organism>
<evidence type="ECO:0000313" key="8">
    <source>
        <dbReference type="EMBL" id="KAB0790816.1"/>
    </source>
</evidence>
<dbReference type="GO" id="GO:0016020">
    <property type="term" value="C:membrane"/>
    <property type="evidence" value="ECO:0007669"/>
    <property type="project" value="UniProtKB-SubCell"/>
</dbReference>
<dbReference type="Gene3D" id="3.40.50.12190">
    <property type="match status" value="1"/>
</dbReference>
<sequence>MSSQRYRKNIRKGIPATSTPYGRLSPNKSNKSISPILIHKQQASDLESDSSSSSSDSLSAPRIDRNFECESLPRKNININKSQSNLKVDTKYMPTVALCFVIVVGVFTITYAAMSSNNKECTFISIEEIQEKFPSQPQSTFNAIVSGVSEIKAFNKPSIFLFLYDSDTRQTINDLTLAIADYASGILNDDCTSNPIILTSSALSTKTDYGTIISTYKPDLEERKVMIVKNLNQIPGTNAQAFHSICDEYSPLVPKSLIMFTVEVKKSNKKYKSDYEHVEEILKESWSDLDDDIFYPLFTRITSMVLKVQPTNTENVIAT</sequence>
<dbReference type="OrthoDB" id="6258998at2759"/>
<reference evidence="7" key="2">
    <citation type="submission" date="2019-08" db="EMBL/GenBank/DDBJ databases">
        <authorList>
            <consortium name="Photinus pyralis genome working group"/>
            <person name="Fallon T.R."/>
            <person name="Sander Lower S.E."/>
            <person name="Weng J.-K."/>
        </authorList>
    </citation>
    <scope>NUCLEOTIDE SEQUENCE</scope>
    <source>
        <strain evidence="7">1611_PpyrPB1</strain>
        <tissue evidence="7">Whole body</tissue>
    </source>
</reference>
<evidence type="ECO:0000313" key="7">
    <source>
        <dbReference type="EMBL" id="KAB0790602.1"/>
    </source>
</evidence>
<keyword evidence="3 6" id="KW-1133">Transmembrane helix</keyword>
<accession>A0A5N3ZZW4</accession>
<dbReference type="PANTHER" id="PTHR18843">
    <property type="entry name" value="TORSIN-1A-INTERACTING PROTEIN"/>
    <property type="match status" value="1"/>
</dbReference>
<evidence type="ECO:0000256" key="6">
    <source>
        <dbReference type="SAM" id="Phobius"/>
    </source>
</evidence>
<dbReference type="GO" id="GO:0061024">
    <property type="term" value="P:membrane organization"/>
    <property type="evidence" value="ECO:0007669"/>
    <property type="project" value="TreeGrafter"/>
</dbReference>
<dbReference type="FunCoup" id="A0A5N3ZZW4">
    <property type="interactions" value="17"/>
</dbReference>
<keyword evidence="4 6" id="KW-0472">Membrane</keyword>
<dbReference type="GO" id="GO:0001671">
    <property type="term" value="F:ATPase activator activity"/>
    <property type="evidence" value="ECO:0007669"/>
    <property type="project" value="InterPro"/>
</dbReference>
<feature type="compositionally biased region" description="Basic residues" evidence="5">
    <location>
        <begin position="1"/>
        <end position="11"/>
    </location>
</feature>
<dbReference type="AlphaFoldDB" id="A0A5N3ZZW4"/>
<dbReference type="Proteomes" id="UP000327044">
    <property type="component" value="Unassembled WGS sequence"/>
</dbReference>
<evidence type="ECO:0000313" key="9">
    <source>
        <dbReference type="Proteomes" id="UP000327044"/>
    </source>
</evidence>
<evidence type="ECO:0000256" key="5">
    <source>
        <dbReference type="SAM" id="MobiDB-lite"/>
    </source>
</evidence>
<evidence type="ECO:0000256" key="2">
    <source>
        <dbReference type="ARBA" id="ARBA00022692"/>
    </source>
</evidence>
<protein>
    <submittedName>
        <fullName evidence="7">Uncharacterized protein</fullName>
    </submittedName>
</protein>
<dbReference type="EMBL" id="VVIM01000740">
    <property type="protein sequence ID" value="KAB0790816.1"/>
    <property type="molecule type" value="Genomic_DNA"/>
</dbReference>
<evidence type="ECO:0000256" key="3">
    <source>
        <dbReference type="ARBA" id="ARBA00022989"/>
    </source>
</evidence>
<feature type="transmembrane region" description="Helical" evidence="6">
    <location>
        <begin position="92"/>
        <end position="114"/>
    </location>
</feature>
<feature type="compositionally biased region" description="Polar residues" evidence="5">
    <location>
        <begin position="16"/>
        <end position="33"/>
    </location>
</feature>
<comment type="subcellular location">
    <subcellularLocation>
        <location evidence="1">Membrane</location>
    </subcellularLocation>
</comment>
<evidence type="ECO:0000256" key="1">
    <source>
        <dbReference type="ARBA" id="ARBA00004370"/>
    </source>
</evidence>
<evidence type="ECO:0000256" key="4">
    <source>
        <dbReference type="ARBA" id="ARBA00023136"/>
    </source>
</evidence>
<proteinExistence type="predicted"/>
<keyword evidence="2 6" id="KW-0812">Transmembrane</keyword>
<dbReference type="InterPro" id="IPR008662">
    <property type="entry name" value="TOIP1/2"/>
</dbReference>
<gene>
    <name evidence="7" type="ORF">PPYR_14992</name>
    <name evidence="8" type="ORF">PPYR_15184</name>
</gene>
<comment type="caution">
    <text evidence="7">The sequence shown here is derived from an EMBL/GenBank/DDBJ whole genome shotgun (WGS) entry which is preliminary data.</text>
</comment>
<feature type="region of interest" description="Disordered" evidence="5">
    <location>
        <begin position="1"/>
        <end position="61"/>
    </location>
</feature>
<dbReference type="InterPro" id="IPR038599">
    <property type="entry name" value="LAP1C-like_C_sf"/>
</dbReference>
<name>A0A5N3ZZW4_PHOPY</name>
<keyword evidence="9" id="KW-1185">Reference proteome</keyword>
<feature type="compositionally biased region" description="Low complexity" evidence="5">
    <location>
        <begin position="49"/>
        <end position="59"/>
    </location>
</feature>
<dbReference type="InParanoid" id="A0A5N3ZZW4"/>